<evidence type="ECO:0000313" key="2">
    <source>
        <dbReference type="EMBL" id="CRZ00865.1"/>
    </source>
</evidence>
<evidence type="ECO:0000256" key="1">
    <source>
        <dbReference type="SAM" id="MobiDB-lite"/>
    </source>
</evidence>
<feature type="region of interest" description="Disordered" evidence="1">
    <location>
        <begin position="234"/>
        <end position="256"/>
    </location>
</feature>
<sequence length="256" mass="28384">KSMDDQNTSSDDSSTEVIEVLPKPSQSTIDKWIVASQMAMSKAIIGAICCICGTPFSDRFNCMRHIRIKAGNEKKAHRSRWPHHDALSLYKRRSVAPSDLIASNVIIVDVVNPFRTAAIPASSPASVVLKMAAGVVETIFNYMTPESNGSSMSFDFVKSAALDLKLSDGELQFQCVDDLIFARVLKELQQPFSKMAGPLREWLIDEMPCITSTYPDTTDDVEDHHEEVHLDPMDDVEDLHEEVPESQSTSVKDVPV</sequence>
<feature type="compositionally biased region" description="Polar residues" evidence="1">
    <location>
        <begin position="245"/>
        <end position="256"/>
    </location>
</feature>
<accession>A0A0H5QFZ4</accession>
<reference evidence="2" key="1">
    <citation type="submission" date="2015-04" db="EMBL/GenBank/DDBJ databases">
        <title>The genome sequence of the plant pathogenic Rhizarian Plasmodiophora brassicae reveals insights in its biotrophic life cycle and the origin of chitin synthesis.</title>
        <authorList>
            <person name="Schwelm A."/>
            <person name="Fogelqvist J."/>
            <person name="Knaust A."/>
            <person name="Julke S."/>
            <person name="Lilja T."/>
            <person name="Dhandapani V."/>
            <person name="Bonilla-Rosso G."/>
            <person name="Karlsson M."/>
            <person name="Shevchenko A."/>
            <person name="Choi S.R."/>
            <person name="Kim H.G."/>
            <person name="Park J.Y."/>
            <person name="Lim Y.P."/>
            <person name="Ludwig-Muller J."/>
            <person name="Dixelius C."/>
        </authorList>
    </citation>
    <scope>NUCLEOTIDE SEQUENCE</scope>
    <source>
        <tissue evidence="2">Potato root galls</tissue>
    </source>
</reference>
<proteinExistence type="predicted"/>
<dbReference type="EMBL" id="HACM01000423">
    <property type="protein sequence ID" value="CRZ00865.1"/>
    <property type="molecule type" value="Transcribed_RNA"/>
</dbReference>
<name>A0A0H5QFZ4_9EUKA</name>
<feature type="non-terminal residue" evidence="2">
    <location>
        <position position="1"/>
    </location>
</feature>
<dbReference type="AlphaFoldDB" id="A0A0H5QFZ4"/>
<protein>
    <submittedName>
        <fullName evidence="2">Uncharacterized protein</fullName>
    </submittedName>
</protein>
<organism evidence="2">
    <name type="scientific">Spongospora subterranea</name>
    <dbReference type="NCBI Taxonomy" id="70186"/>
    <lineage>
        <taxon>Eukaryota</taxon>
        <taxon>Sar</taxon>
        <taxon>Rhizaria</taxon>
        <taxon>Endomyxa</taxon>
        <taxon>Phytomyxea</taxon>
        <taxon>Plasmodiophorida</taxon>
        <taxon>Plasmodiophoridae</taxon>
        <taxon>Spongospora</taxon>
    </lineage>
</organism>